<evidence type="ECO:0000256" key="7">
    <source>
        <dbReference type="ARBA" id="ARBA00023077"/>
    </source>
</evidence>
<reference evidence="15 16" key="1">
    <citation type="submission" date="2020-02" db="EMBL/GenBank/DDBJ databases">
        <title>Genome sequences of Thiorhodococcus mannitoliphagus and Thiorhodococcus minor, purple sulfur photosynthetic bacteria in the gammaproteobacterial family, Chromatiaceae.</title>
        <authorList>
            <person name="Aviles F.A."/>
            <person name="Meyer T.E."/>
            <person name="Kyndt J.A."/>
        </authorList>
    </citation>
    <scope>NUCLEOTIDE SEQUENCE [LARGE SCALE GENOMIC DNA]</scope>
    <source>
        <strain evidence="15 16">DSM 11518</strain>
    </source>
</reference>
<evidence type="ECO:0000256" key="11">
    <source>
        <dbReference type="PROSITE-ProRule" id="PRU01360"/>
    </source>
</evidence>
<dbReference type="InterPro" id="IPR037066">
    <property type="entry name" value="Plug_dom_sf"/>
</dbReference>
<keyword evidence="4 11" id="KW-1134">Transmembrane beta strand</keyword>
<keyword evidence="5 11" id="KW-0812">Transmembrane</keyword>
<keyword evidence="6" id="KW-0732">Signal</keyword>
<evidence type="ECO:0000256" key="9">
    <source>
        <dbReference type="ARBA" id="ARBA00023170"/>
    </source>
</evidence>
<dbReference type="PANTHER" id="PTHR30069">
    <property type="entry name" value="TONB-DEPENDENT OUTER MEMBRANE RECEPTOR"/>
    <property type="match status" value="1"/>
</dbReference>
<keyword evidence="3 11" id="KW-0813">Transport</keyword>
<dbReference type="EMBL" id="JAAIJQ010000019">
    <property type="protein sequence ID" value="NEV61948.1"/>
    <property type="molecule type" value="Genomic_DNA"/>
</dbReference>
<feature type="domain" description="TonB-dependent receptor-like beta-barrel" evidence="13">
    <location>
        <begin position="247"/>
        <end position="622"/>
    </location>
</feature>
<dbReference type="Proteomes" id="UP000483379">
    <property type="component" value="Unassembled WGS sequence"/>
</dbReference>
<proteinExistence type="inferred from homology"/>
<keyword evidence="9 15" id="KW-0675">Receptor</keyword>
<dbReference type="Gene3D" id="2.170.130.10">
    <property type="entry name" value="TonB-dependent receptor, plug domain"/>
    <property type="match status" value="1"/>
</dbReference>
<gene>
    <name evidence="15" type="ORF">G3446_08605</name>
</gene>
<evidence type="ECO:0000259" key="14">
    <source>
        <dbReference type="Pfam" id="PF07715"/>
    </source>
</evidence>
<evidence type="ECO:0000256" key="3">
    <source>
        <dbReference type="ARBA" id="ARBA00022448"/>
    </source>
</evidence>
<name>A0A6M0JWQ9_9GAMM</name>
<feature type="domain" description="TonB-dependent receptor plug" evidence="14">
    <location>
        <begin position="47"/>
        <end position="153"/>
    </location>
</feature>
<protein>
    <submittedName>
        <fullName evidence="15">TonB-dependent receptor</fullName>
    </submittedName>
</protein>
<dbReference type="GO" id="GO:0044718">
    <property type="term" value="P:siderophore transmembrane transport"/>
    <property type="evidence" value="ECO:0007669"/>
    <property type="project" value="TreeGrafter"/>
</dbReference>
<evidence type="ECO:0000256" key="6">
    <source>
        <dbReference type="ARBA" id="ARBA00022729"/>
    </source>
</evidence>
<dbReference type="SUPFAM" id="SSF56935">
    <property type="entry name" value="Porins"/>
    <property type="match status" value="1"/>
</dbReference>
<keyword evidence="8 11" id="KW-0472">Membrane</keyword>
<dbReference type="InterPro" id="IPR036942">
    <property type="entry name" value="Beta-barrel_TonB_sf"/>
</dbReference>
<dbReference type="Pfam" id="PF07715">
    <property type="entry name" value="Plug"/>
    <property type="match status" value="1"/>
</dbReference>
<dbReference type="InterPro" id="IPR000531">
    <property type="entry name" value="Beta-barrel_TonB"/>
</dbReference>
<dbReference type="PANTHER" id="PTHR30069:SF29">
    <property type="entry name" value="HEMOGLOBIN AND HEMOGLOBIN-HAPTOGLOBIN-BINDING PROTEIN 1-RELATED"/>
    <property type="match status" value="1"/>
</dbReference>
<evidence type="ECO:0000256" key="8">
    <source>
        <dbReference type="ARBA" id="ARBA00023136"/>
    </source>
</evidence>
<keyword evidence="16" id="KW-1185">Reference proteome</keyword>
<dbReference type="GO" id="GO:0015344">
    <property type="term" value="F:siderophore uptake transmembrane transporter activity"/>
    <property type="evidence" value="ECO:0007669"/>
    <property type="project" value="TreeGrafter"/>
</dbReference>
<evidence type="ECO:0000256" key="12">
    <source>
        <dbReference type="RuleBase" id="RU003357"/>
    </source>
</evidence>
<evidence type="ECO:0000313" key="15">
    <source>
        <dbReference type="EMBL" id="NEV61948.1"/>
    </source>
</evidence>
<dbReference type="InterPro" id="IPR039426">
    <property type="entry name" value="TonB-dep_rcpt-like"/>
</dbReference>
<dbReference type="PROSITE" id="PS52016">
    <property type="entry name" value="TONB_DEPENDENT_REC_3"/>
    <property type="match status" value="1"/>
</dbReference>
<sequence>MVLGVFVCATWAGESSDSDRQELEDLMSLLEAETELATRTGMNADFVPGIATILSGDDLQVRGIRTVWEALSLVPGMSLGLEMTGERQILSRGVGYGYASGNIKIMLDGVSMNSTLLATANAVLGIPVEQVERIEVIRGPGSSIYGEYAYAGVVNVITRKQGRRLYARADEAAQAGGGMIWSWSDPGRELSFSLNLTGLEGDGEGVLVEEDALYPIGQAGLSNAPGRTNEARRYKGMFADFAWRDTHVDLKLLQDDYGDLYGINHFLPPSDHRLASQTYAVSLRVEQDIPLSRELMANARLELFDHQRDRDQLYVFPASYLLDDAPVYMSQDYRERRYLAGGELHWSPEGRHRWLLGVEASQVEVEQATWDWPDLGFEIPSHWLTANIERDIWSVLVQDEIRLGEQVTLTGTLRYDDYSDAGDMLSPRLAAVWRMDHEHVLKAQYARAFRPPTFYELEYALDASLDPSEIATYELGYIFTRPSWALRLTLFQSDLDSPISFDEVSLGGYINAEDARLRGVELEYEHRLGAQLKIEANLSYVDATRRESKTHLSGGADLLGNLALLWQPRERWLGALQLRYVGERYRVDSDERSNLSDYTLIDLTLTYRGRASGLYGSAGIKNLFGQEVRYLAQRTEFGGVDLVYPQDYLRPGRRWWLTLGYRF</sequence>
<organism evidence="15 16">
    <name type="scientific">Thiorhodococcus minor</name>
    <dbReference type="NCBI Taxonomy" id="57489"/>
    <lineage>
        <taxon>Bacteria</taxon>
        <taxon>Pseudomonadati</taxon>
        <taxon>Pseudomonadota</taxon>
        <taxon>Gammaproteobacteria</taxon>
        <taxon>Chromatiales</taxon>
        <taxon>Chromatiaceae</taxon>
        <taxon>Thiorhodococcus</taxon>
    </lineage>
</organism>
<dbReference type="CDD" id="cd01347">
    <property type="entry name" value="ligand_gated_channel"/>
    <property type="match status" value="1"/>
</dbReference>
<dbReference type="GO" id="GO:0009279">
    <property type="term" value="C:cell outer membrane"/>
    <property type="evidence" value="ECO:0007669"/>
    <property type="project" value="UniProtKB-SubCell"/>
</dbReference>
<comment type="subcellular location">
    <subcellularLocation>
        <location evidence="1 11">Cell outer membrane</location>
        <topology evidence="1 11">Multi-pass membrane protein</topology>
    </subcellularLocation>
</comment>
<evidence type="ECO:0000259" key="13">
    <source>
        <dbReference type="Pfam" id="PF00593"/>
    </source>
</evidence>
<dbReference type="Pfam" id="PF00593">
    <property type="entry name" value="TonB_dep_Rec_b-barrel"/>
    <property type="match status" value="1"/>
</dbReference>
<evidence type="ECO:0000256" key="10">
    <source>
        <dbReference type="ARBA" id="ARBA00023237"/>
    </source>
</evidence>
<comment type="similarity">
    <text evidence="2">Belongs to the TonB-dependent receptor family. Hemoglobin/haptoglobin binding protein subfamily.</text>
</comment>
<comment type="caution">
    <text evidence="15">The sequence shown here is derived from an EMBL/GenBank/DDBJ whole genome shotgun (WGS) entry which is preliminary data.</text>
</comment>
<accession>A0A6M0JWQ9</accession>
<dbReference type="AlphaFoldDB" id="A0A6M0JWQ9"/>
<dbReference type="Gene3D" id="2.40.170.20">
    <property type="entry name" value="TonB-dependent receptor, beta-barrel domain"/>
    <property type="match status" value="1"/>
</dbReference>
<dbReference type="InterPro" id="IPR012910">
    <property type="entry name" value="Plug_dom"/>
</dbReference>
<evidence type="ECO:0000256" key="4">
    <source>
        <dbReference type="ARBA" id="ARBA00022452"/>
    </source>
</evidence>
<evidence type="ECO:0000256" key="5">
    <source>
        <dbReference type="ARBA" id="ARBA00022692"/>
    </source>
</evidence>
<evidence type="ECO:0000256" key="2">
    <source>
        <dbReference type="ARBA" id="ARBA00008143"/>
    </source>
</evidence>
<evidence type="ECO:0000313" key="16">
    <source>
        <dbReference type="Proteomes" id="UP000483379"/>
    </source>
</evidence>
<evidence type="ECO:0000256" key="1">
    <source>
        <dbReference type="ARBA" id="ARBA00004571"/>
    </source>
</evidence>
<keyword evidence="10 11" id="KW-0998">Cell outer membrane</keyword>
<keyword evidence="7 12" id="KW-0798">TonB box</keyword>